<evidence type="ECO:0000313" key="4">
    <source>
        <dbReference type="Proteomes" id="UP000727857"/>
    </source>
</evidence>
<dbReference type="SUPFAM" id="SSF53474">
    <property type="entry name" value="alpha/beta-Hydrolases"/>
    <property type="match status" value="1"/>
</dbReference>
<evidence type="ECO:0000256" key="1">
    <source>
        <dbReference type="ARBA" id="ARBA00022801"/>
    </source>
</evidence>
<protein>
    <submittedName>
        <fullName evidence="3">Alpha/beta hydrolase</fullName>
    </submittedName>
</protein>
<sequence length="339" mass="36925">MKAKTRKGSVIKSLIGIVLLLALSYVLSGLFLTLEDLLHMVGQNKASRNTELGEARYEELKASGIPESYDIYTEEEIAANSDLAVVKLYYFPCDGGETTDYAIVLPGGGYYECDIYKVGLPCAATLNETGYSAFVLGYRYGKYSSAYAPIEDLARAVKYITENADEFNVNTENYTIFGFSAGGNLAGLFASKDLGYAKYDLPAPATLSLAYPWININGKIELTGNCWQEAVTGVSQLIGNKFLLGKFFPDEESKAGVCVQNHVDADYPPTYIMQGDNDFVVPHKSNSDVMVEALAAAGVTYRYNLCEGVNHGCGLGIGTTAEGWVEEAVSFWRNTVENK</sequence>
<dbReference type="Proteomes" id="UP000727857">
    <property type="component" value="Unassembled WGS sequence"/>
</dbReference>
<feature type="domain" description="BD-FAE-like" evidence="2">
    <location>
        <begin position="90"/>
        <end position="286"/>
    </location>
</feature>
<dbReference type="EMBL" id="JADINF010000011">
    <property type="protein sequence ID" value="MBO8423485.1"/>
    <property type="molecule type" value="Genomic_DNA"/>
</dbReference>
<dbReference type="GO" id="GO:0016787">
    <property type="term" value="F:hydrolase activity"/>
    <property type="evidence" value="ECO:0007669"/>
    <property type="project" value="UniProtKB-KW"/>
</dbReference>
<name>A0A940DHF3_9FIRM</name>
<dbReference type="PANTHER" id="PTHR48081">
    <property type="entry name" value="AB HYDROLASE SUPERFAMILY PROTEIN C4A8.06C"/>
    <property type="match status" value="1"/>
</dbReference>
<gene>
    <name evidence="3" type="ORF">IAB16_00465</name>
</gene>
<dbReference type="PANTHER" id="PTHR48081:SF6">
    <property type="entry name" value="PEPTIDASE S9 PROLYL OLIGOPEPTIDASE CATALYTIC DOMAIN-CONTAINING PROTEIN"/>
    <property type="match status" value="1"/>
</dbReference>
<reference evidence="3" key="2">
    <citation type="journal article" date="2021" name="PeerJ">
        <title>Extensive microbial diversity within the chicken gut microbiome revealed by metagenomics and culture.</title>
        <authorList>
            <person name="Gilroy R."/>
            <person name="Ravi A."/>
            <person name="Getino M."/>
            <person name="Pursley I."/>
            <person name="Horton D.L."/>
            <person name="Alikhan N.F."/>
            <person name="Baker D."/>
            <person name="Gharbi K."/>
            <person name="Hall N."/>
            <person name="Watson M."/>
            <person name="Adriaenssens E.M."/>
            <person name="Foster-Nyarko E."/>
            <person name="Jarju S."/>
            <person name="Secka A."/>
            <person name="Antonio M."/>
            <person name="Oren A."/>
            <person name="Chaudhuri R.R."/>
            <person name="La Ragione R."/>
            <person name="Hildebrand F."/>
            <person name="Pallen M.J."/>
        </authorList>
    </citation>
    <scope>NUCLEOTIDE SEQUENCE</scope>
    <source>
        <strain evidence="3">517</strain>
    </source>
</reference>
<proteinExistence type="predicted"/>
<keyword evidence="1 3" id="KW-0378">Hydrolase</keyword>
<dbReference type="AlphaFoldDB" id="A0A940DHF3"/>
<organism evidence="3 4">
    <name type="scientific">Candidatus Stercoripulliclostridium pullicola</name>
    <dbReference type="NCBI Taxonomy" id="2840953"/>
    <lineage>
        <taxon>Bacteria</taxon>
        <taxon>Bacillati</taxon>
        <taxon>Bacillota</taxon>
        <taxon>Clostridia</taxon>
        <taxon>Eubacteriales</taxon>
        <taxon>Candidatus Stercoripulliclostridium</taxon>
    </lineage>
</organism>
<evidence type="ECO:0000313" key="3">
    <source>
        <dbReference type="EMBL" id="MBO8423485.1"/>
    </source>
</evidence>
<reference evidence="3" key="1">
    <citation type="submission" date="2020-10" db="EMBL/GenBank/DDBJ databases">
        <authorList>
            <person name="Gilroy R."/>
        </authorList>
    </citation>
    <scope>NUCLEOTIDE SEQUENCE</scope>
    <source>
        <strain evidence="3">517</strain>
    </source>
</reference>
<dbReference type="Pfam" id="PF20434">
    <property type="entry name" value="BD-FAE"/>
    <property type="match status" value="1"/>
</dbReference>
<dbReference type="InterPro" id="IPR050300">
    <property type="entry name" value="GDXG_lipolytic_enzyme"/>
</dbReference>
<evidence type="ECO:0000259" key="2">
    <source>
        <dbReference type="Pfam" id="PF20434"/>
    </source>
</evidence>
<comment type="caution">
    <text evidence="3">The sequence shown here is derived from an EMBL/GenBank/DDBJ whole genome shotgun (WGS) entry which is preliminary data.</text>
</comment>
<accession>A0A940DHF3</accession>
<dbReference type="InterPro" id="IPR049492">
    <property type="entry name" value="BD-FAE-like_dom"/>
</dbReference>
<dbReference type="Gene3D" id="3.40.50.1820">
    <property type="entry name" value="alpha/beta hydrolase"/>
    <property type="match status" value="1"/>
</dbReference>
<dbReference type="InterPro" id="IPR029058">
    <property type="entry name" value="AB_hydrolase_fold"/>
</dbReference>